<comment type="caution">
    <text evidence="8">The sequence shown here is derived from an EMBL/GenBank/DDBJ whole genome shotgun (WGS) entry which is preliminary data.</text>
</comment>
<keyword evidence="6" id="KW-1133">Transmembrane helix</keyword>
<evidence type="ECO:0000256" key="2">
    <source>
        <dbReference type="ARBA" id="ARBA00047806"/>
    </source>
</evidence>
<dbReference type="InterPro" id="IPR002569">
    <property type="entry name" value="Met_Sox_Rdtase_MsrA_dom"/>
</dbReference>
<dbReference type="PANTHER" id="PTHR43774:SF1">
    <property type="entry name" value="PEPTIDE METHIONINE SULFOXIDE REDUCTASE MSRA 2"/>
    <property type="match status" value="1"/>
</dbReference>
<dbReference type="EMBL" id="SJPP01000001">
    <property type="protein sequence ID" value="TWU12994.1"/>
    <property type="molecule type" value="Genomic_DNA"/>
</dbReference>
<comment type="function">
    <text evidence="4">Has an important function as a repair enzyme for proteins that have been inactivated by oxidation. Catalyzes the reversible oxidation-reduction of methionine sulfoxide in proteins to methionine.</text>
</comment>
<organism evidence="8 9">
    <name type="scientific">Symmachiella macrocystis</name>
    <dbReference type="NCBI Taxonomy" id="2527985"/>
    <lineage>
        <taxon>Bacteria</taxon>
        <taxon>Pseudomonadati</taxon>
        <taxon>Planctomycetota</taxon>
        <taxon>Planctomycetia</taxon>
        <taxon>Planctomycetales</taxon>
        <taxon>Planctomycetaceae</taxon>
        <taxon>Symmachiella</taxon>
    </lineage>
</organism>
<dbReference type="HAMAP" id="MF_01401">
    <property type="entry name" value="MsrA"/>
    <property type="match status" value="1"/>
</dbReference>
<dbReference type="SUPFAM" id="SSF55068">
    <property type="entry name" value="Peptide methionine sulfoxide reductase"/>
    <property type="match status" value="1"/>
</dbReference>
<comment type="similarity">
    <text evidence="4">Belongs to the MsrA Met sulfoxide reductase family.</text>
</comment>
<reference evidence="8 9" key="1">
    <citation type="submission" date="2019-02" db="EMBL/GenBank/DDBJ databases">
        <title>Deep-cultivation of Planctomycetes and their phenomic and genomic characterization uncovers novel biology.</title>
        <authorList>
            <person name="Wiegand S."/>
            <person name="Jogler M."/>
            <person name="Boedeker C."/>
            <person name="Pinto D."/>
            <person name="Vollmers J."/>
            <person name="Rivas-Marin E."/>
            <person name="Kohn T."/>
            <person name="Peeters S.H."/>
            <person name="Heuer A."/>
            <person name="Rast P."/>
            <person name="Oberbeckmann S."/>
            <person name="Bunk B."/>
            <person name="Jeske O."/>
            <person name="Meyerdierks A."/>
            <person name="Storesund J.E."/>
            <person name="Kallscheuer N."/>
            <person name="Luecker S."/>
            <person name="Lage O.M."/>
            <person name="Pohl T."/>
            <person name="Merkel B.J."/>
            <person name="Hornburger P."/>
            <person name="Mueller R.-W."/>
            <person name="Bruemmer F."/>
            <person name="Labrenz M."/>
            <person name="Spormann A.M."/>
            <person name="Op Den Camp H."/>
            <person name="Overmann J."/>
            <person name="Amann R."/>
            <person name="Jetten M.S.M."/>
            <person name="Mascher T."/>
            <person name="Medema M.H."/>
            <person name="Devos D.P."/>
            <person name="Kaster A.-K."/>
            <person name="Ovreas L."/>
            <person name="Rohde M."/>
            <person name="Galperin M.Y."/>
            <person name="Jogler C."/>
        </authorList>
    </citation>
    <scope>NUCLEOTIDE SEQUENCE [LARGE SCALE GENOMIC DNA]</scope>
    <source>
        <strain evidence="8 9">CA54</strain>
    </source>
</reference>
<feature type="transmembrane region" description="Helical" evidence="6">
    <location>
        <begin position="21"/>
        <end position="39"/>
    </location>
</feature>
<name>A0A5C6BQS4_9PLAN</name>
<dbReference type="InterPro" id="IPR036509">
    <property type="entry name" value="Met_Sox_Rdtase_MsrA_sf"/>
</dbReference>
<feature type="active site" evidence="4">
    <location>
        <position position="76"/>
    </location>
</feature>
<dbReference type="AlphaFoldDB" id="A0A5C6BQS4"/>
<dbReference type="Pfam" id="PF01625">
    <property type="entry name" value="PMSR"/>
    <property type="match status" value="1"/>
</dbReference>
<evidence type="ECO:0000256" key="1">
    <source>
        <dbReference type="ARBA" id="ARBA00023002"/>
    </source>
</evidence>
<protein>
    <recommendedName>
        <fullName evidence="4">Peptide methionine sulfoxide reductase MsrA</fullName>
        <shortName evidence="4">Protein-methionine-S-oxide reductase</shortName>
        <ecNumber evidence="4">1.8.4.11</ecNumber>
    </recommendedName>
    <alternativeName>
        <fullName evidence="4">Peptide-methionine (S)-S-oxide reductase</fullName>
        <shortName evidence="4">Peptide Met(O) reductase</shortName>
    </alternativeName>
</protein>
<feature type="domain" description="Peptide methionine sulphoxide reductase MsrA" evidence="7">
    <location>
        <begin position="70"/>
        <end position="222"/>
    </location>
</feature>
<evidence type="ECO:0000313" key="9">
    <source>
        <dbReference type="Proteomes" id="UP000320735"/>
    </source>
</evidence>
<gene>
    <name evidence="4 8" type="primary">msrA</name>
    <name evidence="8" type="ORF">CA54_18200</name>
</gene>
<evidence type="ECO:0000313" key="8">
    <source>
        <dbReference type="EMBL" id="TWU12994.1"/>
    </source>
</evidence>
<dbReference type="NCBIfam" id="TIGR00401">
    <property type="entry name" value="msrA"/>
    <property type="match status" value="1"/>
</dbReference>
<keyword evidence="1 4" id="KW-0560">Oxidoreductase</keyword>
<dbReference type="EC" id="1.8.4.11" evidence="4"/>
<dbReference type="RefSeq" id="WP_231963006.1">
    <property type="nucleotide sequence ID" value="NZ_SJPP01000001.1"/>
</dbReference>
<dbReference type="GO" id="GO:0008113">
    <property type="term" value="F:peptide-methionine (S)-S-oxide reductase activity"/>
    <property type="evidence" value="ECO:0007669"/>
    <property type="project" value="UniProtKB-UniRule"/>
</dbReference>
<dbReference type="Proteomes" id="UP000320735">
    <property type="component" value="Unassembled WGS sequence"/>
</dbReference>
<evidence type="ECO:0000256" key="3">
    <source>
        <dbReference type="ARBA" id="ARBA00048782"/>
    </source>
</evidence>
<dbReference type="Gene3D" id="3.30.1060.10">
    <property type="entry name" value="Peptide methionine sulphoxide reductase MsrA"/>
    <property type="match status" value="1"/>
</dbReference>
<feature type="region of interest" description="Disordered" evidence="5">
    <location>
        <begin position="43"/>
        <end position="63"/>
    </location>
</feature>
<comment type="catalytic activity">
    <reaction evidence="2 4">
        <text>L-methionyl-[protein] + [thioredoxin]-disulfide + H2O = L-methionyl-(S)-S-oxide-[protein] + [thioredoxin]-dithiol</text>
        <dbReference type="Rhea" id="RHEA:14217"/>
        <dbReference type="Rhea" id="RHEA-COMP:10698"/>
        <dbReference type="Rhea" id="RHEA-COMP:10700"/>
        <dbReference type="Rhea" id="RHEA-COMP:12313"/>
        <dbReference type="Rhea" id="RHEA-COMP:12315"/>
        <dbReference type="ChEBI" id="CHEBI:15377"/>
        <dbReference type="ChEBI" id="CHEBI:16044"/>
        <dbReference type="ChEBI" id="CHEBI:29950"/>
        <dbReference type="ChEBI" id="CHEBI:44120"/>
        <dbReference type="ChEBI" id="CHEBI:50058"/>
        <dbReference type="EC" id="1.8.4.11"/>
    </reaction>
</comment>
<dbReference type="PANTHER" id="PTHR43774">
    <property type="entry name" value="PEPTIDE METHIONINE SULFOXIDE REDUCTASE"/>
    <property type="match status" value="1"/>
</dbReference>
<keyword evidence="9" id="KW-1185">Reference proteome</keyword>
<accession>A0A5C6BQS4</accession>
<evidence type="ECO:0000256" key="6">
    <source>
        <dbReference type="SAM" id="Phobius"/>
    </source>
</evidence>
<proteinExistence type="inferred from homology"/>
<sequence>MRAERPISIKTDENNMRTSHRILAAIFIGGGLLFATIYARQQPMPESNKPEPTPQTDAVEPAGPAATEVATFGAGCFWCTEGVFLQLKGVQSVVSGYTGGQVPNPTYEQICTGRTGHAEVVQITFDPSVVTFADLLKVFWQTHDPTTLNRQGNDTGTQYRSAIFYHSPEQQQQAEAYKKQLDESGSFANPIVTEIVAAQEFFPAEDYHQNYYDLNEQQPYCQFVIRPKIEKLKKEFHDKLKTN</sequence>
<comment type="catalytic activity">
    <reaction evidence="3 4">
        <text>[thioredoxin]-disulfide + L-methionine + H2O = L-methionine (S)-S-oxide + [thioredoxin]-dithiol</text>
        <dbReference type="Rhea" id="RHEA:19993"/>
        <dbReference type="Rhea" id="RHEA-COMP:10698"/>
        <dbReference type="Rhea" id="RHEA-COMP:10700"/>
        <dbReference type="ChEBI" id="CHEBI:15377"/>
        <dbReference type="ChEBI" id="CHEBI:29950"/>
        <dbReference type="ChEBI" id="CHEBI:50058"/>
        <dbReference type="ChEBI" id="CHEBI:57844"/>
        <dbReference type="ChEBI" id="CHEBI:58772"/>
        <dbReference type="EC" id="1.8.4.11"/>
    </reaction>
</comment>
<dbReference type="GO" id="GO:0033744">
    <property type="term" value="F:L-methionine:thioredoxin-disulfide S-oxidoreductase activity"/>
    <property type="evidence" value="ECO:0007669"/>
    <property type="project" value="RHEA"/>
</dbReference>
<evidence type="ECO:0000259" key="7">
    <source>
        <dbReference type="Pfam" id="PF01625"/>
    </source>
</evidence>
<keyword evidence="6" id="KW-0812">Transmembrane</keyword>
<evidence type="ECO:0000256" key="5">
    <source>
        <dbReference type="SAM" id="MobiDB-lite"/>
    </source>
</evidence>
<evidence type="ECO:0000256" key="4">
    <source>
        <dbReference type="HAMAP-Rule" id="MF_01401"/>
    </source>
</evidence>
<keyword evidence="6" id="KW-0472">Membrane</keyword>